<evidence type="ECO:0000256" key="1">
    <source>
        <dbReference type="ARBA" id="ARBA00023122"/>
    </source>
</evidence>
<dbReference type="EMBL" id="CP029288">
    <property type="protein sequence ID" value="AWR97523.1"/>
    <property type="molecule type" value="Genomic_DNA"/>
</dbReference>
<evidence type="ECO:0000256" key="2">
    <source>
        <dbReference type="PROSITE-ProRule" id="PRU00703"/>
    </source>
</evidence>
<feature type="domain" description="CBS" evidence="3">
    <location>
        <begin position="10"/>
        <end position="67"/>
    </location>
</feature>
<dbReference type="PANTHER" id="PTHR43080">
    <property type="entry name" value="CBS DOMAIN-CONTAINING PROTEIN CBSX3, MITOCHONDRIAL"/>
    <property type="match status" value="1"/>
</dbReference>
<keyword evidence="4" id="KW-0808">Transferase</keyword>
<dbReference type="AlphaFoldDB" id="A0A2U9INC0"/>
<dbReference type="InterPro" id="IPR051257">
    <property type="entry name" value="Diverse_CBS-Domain"/>
</dbReference>
<dbReference type="Pfam" id="PF00571">
    <property type="entry name" value="CBS"/>
    <property type="match status" value="2"/>
</dbReference>
<gene>
    <name evidence="4" type="ORF">DFR86_08140</name>
</gene>
<reference evidence="4 5" key="1">
    <citation type="submission" date="2018-05" db="EMBL/GenBank/DDBJ databases">
        <title>Complete Genome Sequences of Extremely Thermoacidophilic, Metal-Mobilizing Type-Strain Members of the Archaeal Family Sulfolobaceae: Acidianus brierleyi DSM-1651T, Acidianus sulfidivorans DSM-18786T, Metallosphaera hakonensis DSM-7519T, and Metallosphaera prunae DSM-10039T.</title>
        <authorList>
            <person name="Counts J.A."/>
            <person name="Kelly R.M."/>
        </authorList>
    </citation>
    <scope>NUCLEOTIDE SEQUENCE [LARGE SCALE GENOMIC DNA]</scope>
    <source>
        <strain evidence="4 5">JP7</strain>
    </source>
</reference>
<dbReference type="InterPro" id="IPR000644">
    <property type="entry name" value="CBS_dom"/>
</dbReference>
<dbReference type="GO" id="GO:0016301">
    <property type="term" value="F:kinase activity"/>
    <property type="evidence" value="ECO:0007669"/>
    <property type="project" value="UniProtKB-KW"/>
</dbReference>
<dbReference type="PANTHER" id="PTHR43080:SF2">
    <property type="entry name" value="CBS DOMAIN-CONTAINING PROTEIN"/>
    <property type="match status" value="1"/>
</dbReference>
<dbReference type="Proteomes" id="UP000248410">
    <property type="component" value="Chromosome"/>
</dbReference>
<keyword evidence="5" id="KW-1185">Reference proteome</keyword>
<dbReference type="OrthoDB" id="8919at2157"/>
<organism evidence="4 5">
    <name type="scientific">Acidianus sulfidivorans JP7</name>
    <dbReference type="NCBI Taxonomy" id="619593"/>
    <lineage>
        <taxon>Archaea</taxon>
        <taxon>Thermoproteota</taxon>
        <taxon>Thermoprotei</taxon>
        <taxon>Sulfolobales</taxon>
        <taxon>Sulfolobaceae</taxon>
        <taxon>Acidianus</taxon>
    </lineage>
</organism>
<dbReference type="CDD" id="cd09836">
    <property type="entry name" value="CBS_pair_arch"/>
    <property type="match status" value="1"/>
</dbReference>
<dbReference type="RefSeq" id="WP_110380413.1">
    <property type="nucleotide sequence ID" value="NZ_CP029288.2"/>
</dbReference>
<dbReference type="SMART" id="SM00116">
    <property type="entry name" value="CBS"/>
    <property type="match status" value="2"/>
</dbReference>
<protein>
    <submittedName>
        <fullName evidence="4">Histidine kinase</fullName>
    </submittedName>
</protein>
<evidence type="ECO:0000313" key="5">
    <source>
        <dbReference type="Proteomes" id="UP000248410"/>
    </source>
</evidence>
<accession>A0A2U9INC0</accession>
<sequence>MMEELVKEYMKSNVVSVDKNTKLKDIAKIMTEKNVGSIIVIDNNKPVGIITEKDIVRAIGKGKSLDSLAQDIMTATLITIREDSPITGALSIMRSYNIRHLPVVDDSGKLCGILSIRDVAKALDNMFENSLDLD</sequence>
<dbReference type="KEGG" id="asul:DFR86_08140"/>
<proteinExistence type="predicted"/>
<keyword evidence="1 2" id="KW-0129">CBS domain</keyword>
<feature type="domain" description="CBS" evidence="3">
    <location>
        <begin position="73"/>
        <end position="133"/>
    </location>
</feature>
<dbReference type="InterPro" id="IPR046342">
    <property type="entry name" value="CBS_dom_sf"/>
</dbReference>
<dbReference type="GeneID" id="36837931"/>
<evidence type="ECO:0000259" key="3">
    <source>
        <dbReference type="PROSITE" id="PS51371"/>
    </source>
</evidence>
<name>A0A2U9INC0_9CREN</name>
<keyword evidence="4" id="KW-0418">Kinase</keyword>
<dbReference type="SUPFAM" id="SSF54631">
    <property type="entry name" value="CBS-domain pair"/>
    <property type="match status" value="1"/>
</dbReference>
<evidence type="ECO:0000313" key="4">
    <source>
        <dbReference type="EMBL" id="AWR97523.1"/>
    </source>
</evidence>
<dbReference type="PROSITE" id="PS51371">
    <property type="entry name" value="CBS"/>
    <property type="match status" value="2"/>
</dbReference>
<dbReference type="Gene3D" id="3.10.580.10">
    <property type="entry name" value="CBS-domain"/>
    <property type="match status" value="1"/>
</dbReference>